<gene>
    <name evidence="3" type="ORF">GUITHDRAFT_101709</name>
</gene>
<evidence type="ECO:0000313" key="5">
    <source>
        <dbReference type="Proteomes" id="UP000011087"/>
    </source>
</evidence>
<dbReference type="InterPro" id="IPR001478">
    <property type="entry name" value="PDZ"/>
</dbReference>
<dbReference type="AlphaFoldDB" id="L1JVY1"/>
<dbReference type="SMART" id="SM00228">
    <property type="entry name" value="PDZ"/>
    <property type="match status" value="2"/>
</dbReference>
<dbReference type="SUPFAM" id="SSF50156">
    <property type="entry name" value="PDZ domain-like"/>
    <property type="match status" value="1"/>
</dbReference>
<dbReference type="EMBL" id="JH992972">
    <property type="protein sequence ID" value="EKX52542.1"/>
    <property type="molecule type" value="Genomic_DNA"/>
</dbReference>
<dbReference type="GeneID" id="17309252"/>
<feature type="region of interest" description="Disordered" evidence="1">
    <location>
        <begin position="1"/>
        <end position="101"/>
    </location>
</feature>
<dbReference type="EnsemblProtists" id="EKX52542">
    <property type="protein sequence ID" value="EKX52542"/>
    <property type="gene ID" value="GUITHDRAFT_101709"/>
</dbReference>
<evidence type="ECO:0000256" key="1">
    <source>
        <dbReference type="SAM" id="MobiDB-lite"/>
    </source>
</evidence>
<reference evidence="3 5" key="1">
    <citation type="journal article" date="2012" name="Nature">
        <title>Algal genomes reveal evolutionary mosaicism and the fate of nucleomorphs.</title>
        <authorList>
            <consortium name="DOE Joint Genome Institute"/>
            <person name="Curtis B.A."/>
            <person name="Tanifuji G."/>
            <person name="Burki F."/>
            <person name="Gruber A."/>
            <person name="Irimia M."/>
            <person name="Maruyama S."/>
            <person name="Arias M.C."/>
            <person name="Ball S.G."/>
            <person name="Gile G.H."/>
            <person name="Hirakawa Y."/>
            <person name="Hopkins J.F."/>
            <person name="Kuo A."/>
            <person name="Rensing S.A."/>
            <person name="Schmutz J."/>
            <person name="Symeonidi A."/>
            <person name="Elias M."/>
            <person name="Eveleigh R.J."/>
            <person name="Herman E.K."/>
            <person name="Klute M.J."/>
            <person name="Nakayama T."/>
            <person name="Obornik M."/>
            <person name="Reyes-Prieto A."/>
            <person name="Armbrust E.V."/>
            <person name="Aves S.J."/>
            <person name="Beiko R.G."/>
            <person name="Coutinho P."/>
            <person name="Dacks J.B."/>
            <person name="Durnford D.G."/>
            <person name="Fast N.M."/>
            <person name="Green B.R."/>
            <person name="Grisdale C.J."/>
            <person name="Hempel F."/>
            <person name="Henrissat B."/>
            <person name="Hoppner M.P."/>
            <person name="Ishida K."/>
            <person name="Kim E."/>
            <person name="Koreny L."/>
            <person name="Kroth P.G."/>
            <person name="Liu Y."/>
            <person name="Malik S.B."/>
            <person name="Maier U.G."/>
            <person name="McRose D."/>
            <person name="Mock T."/>
            <person name="Neilson J.A."/>
            <person name="Onodera N.T."/>
            <person name="Poole A.M."/>
            <person name="Pritham E.J."/>
            <person name="Richards T.A."/>
            <person name="Rocap G."/>
            <person name="Roy S.W."/>
            <person name="Sarai C."/>
            <person name="Schaack S."/>
            <person name="Shirato S."/>
            <person name="Slamovits C.H."/>
            <person name="Spencer D.F."/>
            <person name="Suzuki S."/>
            <person name="Worden A.Z."/>
            <person name="Zauner S."/>
            <person name="Barry K."/>
            <person name="Bell C."/>
            <person name="Bharti A.K."/>
            <person name="Crow J.A."/>
            <person name="Grimwood J."/>
            <person name="Kramer R."/>
            <person name="Lindquist E."/>
            <person name="Lucas S."/>
            <person name="Salamov A."/>
            <person name="McFadden G.I."/>
            <person name="Lane C.E."/>
            <person name="Keeling P.J."/>
            <person name="Gray M.W."/>
            <person name="Grigoriev I.V."/>
            <person name="Archibald J.M."/>
        </authorList>
    </citation>
    <scope>NUCLEOTIDE SEQUENCE</scope>
    <source>
        <strain evidence="3 5">CCMP2712</strain>
    </source>
</reference>
<name>L1JVY1_GUITC</name>
<protein>
    <recommendedName>
        <fullName evidence="2">PDZ domain-containing protein</fullName>
    </recommendedName>
</protein>
<sequence length="284" mass="31098">MVEFPKEYRALMNTKMEVSLQSFSQVEKDRTSHGSDGNEGEKRQGSGKRSSNGAFQEQNNEGEQVSPKDNMHSVESNDTKTSEHSGEASQRMREQPETVGSKCGIGAQEANMEAIELKRVNGKVGLNLKKVPGRPYYIHSVARSTMTEQIVEAGDYVHSIDGNRIEFLDAEVVENMLKGQTGSSLSLLISRNDFVETTCLSSSFGLGLAMDEVESSSKTRRIKKLVVSDVASLSSLRNLIKKGDEITQFDGRAVSEMGSAEIAAFVAGEKGSKISITYRQARTK</sequence>
<dbReference type="RefSeq" id="XP_005839522.1">
    <property type="nucleotide sequence ID" value="XM_005839465.1"/>
</dbReference>
<dbReference type="Proteomes" id="UP000011087">
    <property type="component" value="Unassembled WGS sequence"/>
</dbReference>
<dbReference type="KEGG" id="gtt:GUITHDRAFT_101709"/>
<feature type="domain" description="PDZ" evidence="2">
    <location>
        <begin position="202"/>
        <end position="282"/>
    </location>
</feature>
<organism evidence="3">
    <name type="scientific">Guillardia theta (strain CCMP2712)</name>
    <name type="common">Cryptophyte</name>
    <dbReference type="NCBI Taxonomy" id="905079"/>
    <lineage>
        <taxon>Eukaryota</taxon>
        <taxon>Cryptophyceae</taxon>
        <taxon>Pyrenomonadales</taxon>
        <taxon>Geminigeraceae</taxon>
        <taxon>Guillardia</taxon>
    </lineage>
</organism>
<proteinExistence type="predicted"/>
<evidence type="ECO:0000313" key="4">
    <source>
        <dbReference type="EnsemblProtists" id="EKX52542"/>
    </source>
</evidence>
<dbReference type="Gene3D" id="2.30.42.10">
    <property type="match status" value="2"/>
</dbReference>
<feature type="compositionally biased region" description="Basic and acidic residues" evidence="1">
    <location>
        <begin position="69"/>
        <end position="96"/>
    </location>
</feature>
<reference evidence="4" key="3">
    <citation type="submission" date="2015-06" db="UniProtKB">
        <authorList>
            <consortium name="EnsemblProtists"/>
        </authorList>
    </citation>
    <scope>IDENTIFICATION</scope>
</reference>
<keyword evidence="5" id="KW-1185">Reference proteome</keyword>
<feature type="domain" description="PDZ" evidence="2">
    <location>
        <begin position="122"/>
        <end position="193"/>
    </location>
</feature>
<reference evidence="5" key="2">
    <citation type="submission" date="2012-11" db="EMBL/GenBank/DDBJ databases">
        <authorList>
            <person name="Kuo A."/>
            <person name="Curtis B.A."/>
            <person name="Tanifuji G."/>
            <person name="Burki F."/>
            <person name="Gruber A."/>
            <person name="Irimia M."/>
            <person name="Maruyama S."/>
            <person name="Arias M.C."/>
            <person name="Ball S.G."/>
            <person name="Gile G.H."/>
            <person name="Hirakawa Y."/>
            <person name="Hopkins J.F."/>
            <person name="Rensing S.A."/>
            <person name="Schmutz J."/>
            <person name="Symeonidi A."/>
            <person name="Elias M."/>
            <person name="Eveleigh R.J."/>
            <person name="Herman E.K."/>
            <person name="Klute M.J."/>
            <person name="Nakayama T."/>
            <person name="Obornik M."/>
            <person name="Reyes-Prieto A."/>
            <person name="Armbrust E.V."/>
            <person name="Aves S.J."/>
            <person name="Beiko R.G."/>
            <person name="Coutinho P."/>
            <person name="Dacks J.B."/>
            <person name="Durnford D.G."/>
            <person name="Fast N.M."/>
            <person name="Green B.R."/>
            <person name="Grisdale C."/>
            <person name="Hempe F."/>
            <person name="Henrissat B."/>
            <person name="Hoppner M.P."/>
            <person name="Ishida K.-I."/>
            <person name="Kim E."/>
            <person name="Koreny L."/>
            <person name="Kroth P.G."/>
            <person name="Liu Y."/>
            <person name="Malik S.-B."/>
            <person name="Maier U.G."/>
            <person name="McRose D."/>
            <person name="Mock T."/>
            <person name="Neilson J.A."/>
            <person name="Onodera N.T."/>
            <person name="Poole A.M."/>
            <person name="Pritham E.J."/>
            <person name="Richards T.A."/>
            <person name="Rocap G."/>
            <person name="Roy S.W."/>
            <person name="Sarai C."/>
            <person name="Schaack S."/>
            <person name="Shirato S."/>
            <person name="Slamovits C.H."/>
            <person name="Spencer D.F."/>
            <person name="Suzuki S."/>
            <person name="Worden A.Z."/>
            <person name="Zauner S."/>
            <person name="Barry K."/>
            <person name="Bell C."/>
            <person name="Bharti A.K."/>
            <person name="Crow J.A."/>
            <person name="Grimwood J."/>
            <person name="Kramer R."/>
            <person name="Lindquist E."/>
            <person name="Lucas S."/>
            <person name="Salamov A."/>
            <person name="McFadden G.I."/>
            <person name="Lane C.E."/>
            <person name="Keeling P.J."/>
            <person name="Gray M.W."/>
            <person name="Grigoriev I.V."/>
            <person name="Archibald J.M."/>
        </authorList>
    </citation>
    <scope>NUCLEOTIDE SEQUENCE</scope>
    <source>
        <strain evidence="5">CCMP2712</strain>
    </source>
</reference>
<dbReference type="PaxDb" id="55529-EKX52542"/>
<dbReference type="HOGENOM" id="CLU_981597_0_0_1"/>
<evidence type="ECO:0000259" key="2">
    <source>
        <dbReference type="SMART" id="SM00228"/>
    </source>
</evidence>
<evidence type="ECO:0000313" key="3">
    <source>
        <dbReference type="EMBL" id="EKX52542.1"/>
    </source>
</evidence>
<feature type="compositionally biased region" description="Polar residues" evidence="1">
    <location>
        <begin position="47"/>
        <end position="63"/>
    </location>
</feature>
<accession>L1JVY1</accession>
<dbReference type="InterPro" id="IPR036034">
    <property type="entry name" value="PDZ_sf"/>
</dbReference>